<evidence type="ECO:0000256" key="2">
    <source>
        <dbReference type="ARBA" id="ARBA00022490"/>
    </source>
</evidence>
<dbReference type="AlphaFoldDB" id="A0A559KJJ6"/>
<dbReference type="InterPro" id="IPR033720">
    <property type="entry name" value="EFTU_2"/>
</dbReference>
<dbReference type="EMBL" id="VIAE01000003">
    <property type="protein sequence ID" value="TVY12290.1"/>
    <property type="molecule type" value="Genomic_DNA"/>
</dbReference>
<dbReference type="NCBIfam" id="NF009373">
    <property type="entry name" value="PRK12736.1"/>
    <property type="match status" value="1"/>
</dbReference>
<dbReference type="Proteomes" id="UP000320078">
    <property type="component" value="Unassembled WGS sequence"/>
</dbReference>
<gene>
    <name evidence="13" type="primary">tufB</name>
    <name evidence="11" type="synonym">tuf</name>
    <name evidence="13" type="ORF">MDPP_00170</name>
</gene>
<accession>A0A559KJJ6</accession>
<dbReference type="InterPro" id="IPR009000">
    <property type="entry name" value="Transl_B-barrel_sf"/>
</dbReference>
<comment type="subunit">
    <text evidence="11">Monomer.</text>
</comment>
<dbReference type="EC" id="3.6.5.3" evidence="11"/>
<sequence length="408" mass="44597">MAEVFKRNKTHLNVGAIGHVDHGKTSLASAITFYLSLKGLAKQKKNEQIDKSPEEATRGITISTSHIEYETEKRHYAHVDCPGHADYIKNMITGAAQMDAGILVVSAVDGVMQQTKEHVLLAKQVGIKQLLVFLNKIDLSDDEELIGIIELDIRELLNRNGFDGDNAPIIRGSAFKVIEIFKKNAAKDLQNISGEDAKYLGKIEELLNALDTYVEEPEREINKPFLMPIEDVFTISGRGTVVTGRVERGQIKIGEEVEIIGIKETKKAIVTGLEMFGKSLGNALAGDNIGVLLRGIARGDVERGQVLAKPGSIKPHSKFTAEVYALPTAEGGRTTPFTNDYRPQFYFRTTDVTGTIKILGDNKIVMPGESAQIAVTLISPIALEEKTNFSVREGGKTVCAGIVKEILD</sequence>
<comment type="function">
    <text evidence="11">GTP hydrolase that promotes the GTP-dependent binding of aminoacyl-tRNA to the A-site of ribosomes during protein biosynthesis.</text>
</comment>
<evidence type="ECO:0000256" key="4">
    <source>
        <dbReference type="ARBA" id="ARBA00022741"/>
    </source>
</evidence>
<comment type="similarity">
    <text evidence="1 11">Belongs to the TRAFAC class translation factor GTPase superfamily. Classic translation factor GTPase family. EF-Tu/EF-1A subfamily.</text>
</comment>
<evidence type="ECO:0000256" key="7">
    <source>
        <dbReference type="ARBA" id="ARBA00022842"/>
    </source>
</evidence>
<dbReference type="PROSITE" id="PS00301">
    <property type="entry name" value="G_TR_1"/>
    <property type="match status" value="1"/>
</dbReference>
<dbReference type="PRINTS" id="PR00315">
    <property type="entry name" value="ELONGATNFCT"/>
</dbReference>
<dbReference type="Pfam" id="PF00009">
    <property type="entry name" value="GTP_EFTU"/>
    <property type="match status" value="1"/>
</dbReference>
<dbReference type="NCBIfam" id="NF009372">
    <property type="entry name" value="PRK12735.1"/>
    <property type="match status" value="1"/>
</dbReference>
<comment type="catalytic activity">
    <reaction evidence="11">
        <text>GTP + H2O = GDP + phosphate + H(+)</text>
        <dbReference type="Rhea" id="RHEA:19669"/>
        <dbReference type="ChEBI" id="CHEBI:15377"/>
        <dbReference type="ChEBI" id="CHEBI:15378"/>
        <dbReference type="ChEBI" id="CHEBI:37565"/>
        <dbReference type="ChEBI" id="CHEBI:43474"/>
        <dbReference type="ChEBI" id="CHEBI:58189"/>
        <dbReference type="EC" id="3.6.5.3"/>
    </reaction>
</comment>
<comment type="caution">
    <text evidence="13">The sequence shown here is derived from an EMBL/GenBank/DDBJ whole genome shotgun (WGS) entry which is preliminary data.</text>
</comment>
<dbReference type="CDD" id="cd01884">
    <property type="entry name" value="EF_Tu"/>
    <property type="match status" value="1"/>
</dbReference>
<evidence type="ECO:0000256" key="11">
    <source>
        <dbReference type="HAMAP-Rule" id="MF_00118"/>
    </source>
</evidence>
<dbReference type="InterPro" id="IPR031157">
    <property type="entry name" value="G_TR_CS"/>
</dbReference>
<evidence type="ECO:0000256" key="1">
    <source>
        <dbReference type="ARBA" id="ARBA00007249"/>
    </source>
</evidence>
<dbReference type="HAMAP" id="MF_00118_B">
    <property type="entry name" value="EF_Tu_B"/>
    <property type="match status" value="1"/>
</dbReference>
<dbReference type="InterPro" id="IPR041709">
    <property type="entry name" value="EF-Tu_GTP-bd"/>
</dbReference>
<dbReference type="GO" id="GO:0003924">
    <property type="term" value="F:GTPase activity"/>
    <property type="evidence" value="ECO:0007669"/>
    <property type="project" value="UniProtKB-UniRule"/>
</dbReference>
<dbReference type="OrthoDB" id="9804504at2"/>
<evidence type="ECO:0000256" key="9">
    <source>
        <dbReference type="ARBA" id="ARBA00023134"/>
    </source>
</evidence>
<feature type="binding site" evidence="11">
    <location>
        <begin position="80"/>
        <end position="84"/>
    </location>
    <ligand>
        <name>GTP</name>
        <dbReference type="ChEBI" id="CHEBI:37565"/>
    </ligand>
</feature>
<keyword evidence="6 11" id="KW-0378">Hydrolase</keyword>
<dbReference type="RefSeq" id="WP_144658320.1">
    <property type="nucleotide sequence ID" value="NZ_VIAE01000003.1"/>
</dbReference>
<keyword evidence="3 11" id="KW-0479">Metal-binding</keyword>
<dbReference type="GO" id="GO:0000287">
    <property type="term" value="F:magnesium ion binding"/>
    <property type="evidence" value="ECO:0007669"/>
    <property type="project" value="UniProtKB-UniRule"/>
</dbReference>
<dbReference type="CDD" id="cd03697">
    <property type="entry name" value="EFTU_II"/>
    <property type="match status" value="1"/>
</dbReference>
<evidence type="ECO:0000256" key="10">
    <source>
        <dbReference type="ARBA" id="ARBA00029554"/>
    </source>
</evidence>
<dbReference type="SUPFAM" id="SSF50447">
    <property type="entry name" value="Translation proteins"/>
    <property type="match status" value="1"/>
</dbReference>
<feature type="domain" description="Tr-type G" evidence="12">
    <location>
        <begin position="9"/>
        <end position="218"/>
    </location>
</feature>
<protein>
    <recommendedName>
        <fullName evidence="10 11">Elongation factor Tu</fullName>
        <shortName evidence="11">EF-Tu</shortName>
        <ecNumber evidence="11">3.6.5.3</ecNumber>
    </recommendedName>
</protein>
<evidence type="ECO:0000256" key="5">
    <source>
        <dbReference type="ARBA" id="ARBA00022768"/>
    </source>
</evidence>
<dbReference type="InterPro" id="IPR004160">
    <property type="entry name" value="Transl_elong_EFTu/EF1A_C"/>
</dbReference>
<keyword evidence="8 11" id="KW-0648">Protein biosynthesis</keyword>
<feature type="binding site" evidence="11">
    <location>
        <begin position="135"/>
        <end position="138"/>
    </location>
    <ligand>
        <name>GTP</name>
        <dbReference type="ChEBI" id="CHEBI:37565"/>
    </ligand>
</feature>
<dbReference type="Pfam" id="PF03144">
    <property type="entry name" value="GTP_EFTU_D2"/>
    <property type="match status" value="1"/>
</dbReference>
<reference evidence="13 14" key="1">
    <citation type="submission" date="2019-06" db="EMBL/GenBank/DDBJ databases">
        <title>Draft Genome Sequence of Candidatus Phytoplasma pini-Related Strain MDPP: A Resource for Comparative Genomics of Gymnosperm-infecting Phytoplasmas.</title>
        <authorList>
            <person name="Cai W."/>
            <person name="Costanzo S."/>
            <person name="Shao J."/>
            <person name="Zhao Y."/>
            <person name="Davis R."/>
        </authorList>
    </citation>
    <scope>NUCLEOTIDE SEQUENCE [LARGE SCALE GENOMIC DNA]</scope>
    <source>
        <strain evidence="13 14">MDPP</strain>
    </source>
</reference>
<dbReference type="SUPFAM" id="SSF52540">
    <property type="entry name" value="P-loop containing nucleoside triphosphate hydrolases"/>
    <property type="match status" value="1"/>
</dbReference>
<evidence type="ECO:0000256" key="3">
    <source>
        <dbReference type="ARBA" id="ARBA00022723"/>
    </source>
</evidence>
<dbReference type="GO" id="GO:0005525">
    <property type="term" value="F:GTP binding"/>
    <property type="evidence" value="ECO:0007669"/>
    <property type="project" value="UniProtKB-UniRule"/>
</dbReference>
<dbReference type="InterPro" id="IPR004541">
    <property type="entry name" value="Transl_elong_EFTu/EF1A_bac/org"/>
</dbReference>
<dbReference type="SUPFAM" id="SSF50465">
    <property type="entry name" value="EF-Tu/eEF-1alpha/eIF2-gamma C-terminal domain"/>
    <property type="match status" value="1"/>
</dbReference>
<feature type="binding site" evidence="11">
    <location>
        <position position="25"/>
    </location>
    <ligand>
        <name>Mg(2+)</name>
        <dbReference type="ChEBI" id="CHEBI:18420"/>
    </ligand>
</feature>
<dbReference type="InterPro" id="IPR000795">
    <property type="entry name" value="T_Tr_GTP-bd_dom"/>
</dbReference>
<dbReference type="PANTHER" id="PTHR43721">
    <property type="entry name" value="ELONGATION FACTOR TU-RELATED"/>
    <property type="match status" value="1"/>
</dbReference>
<organism evidence="13 14">
    <name type="scientific">Candidatus Phytoplasma pini</name>
    <dbReference type="NCBI Taxonomy" id="267362"/>
    <lineage>
        <taxon>Bacteria</taxon>
        <taxon>Bacillati</taxon>
        <taxon>Mycoplasmatota</taxon>
        <taxon>Mollicutes</taxon>
        <taxon>Acholeplasmatales</taxon>
        <taxon>Acholeplasmataceae</taxon>
        <taxon>Candidatus Phytoplasma</taxon>
    </lineage>
</organism>
<feature type="binding site" evidence="11">
    <location>
        <begin position="18"/>
        <end position="25"/>
    </location>
    <ligand>
        <name>GTP</name>
        <dbReference type="ChEBI" id="CHEBI:37565"/>
    </ligand>
</feature>
<dbReference type="PROSITE" id="PS51722">
    <property type="entry name" value="G_TR_2"/>
    <property type="match status" value="1"/>
</dbReference>
<dbReference type="FunFam" id="3.40.50.300:FF:000003">
    <property type="entry name" value="Elongation factor Tu"/>
    <property type="match status" value="1"/>
</dbReference>
<evidence type="ECO:0000256" key="6">
    <source>
        <dbReference type="ARBA" id="ARBA00022801"/>
    </source>
</evidence>
<evidence type="ECO:0000313" key="13">
    <source>
        <dbReference type="EMBL" id="TVY12290.1"/>
    </source>
</evidence>
<dbReference type="Gene3D" id="3.40.50.300">
    <property type="entry name" value="P-loop containing nucleotide triphosphate hydrolases"/>
    <property type="match status" value="1"/>
</dbReference>
<dbReference type="GO" id="GO:0005737">
    <property type="term" value="C:cytoplasm"/>
    <property type="evidence" value="ECO:0007669"/>
    <property type="project" value="UniProtKB-SubCell"/>
</dbReference>
<dbReference type="FunFam" id="2.40.30.10:FF:000001">
    <property type="entry name" value="Elongation factor Tu"/>
    <property type="match status" value="1"/>
</dbReference>
<dbReference type="InterPro" id="IPR027417">
    <property type="entry name" value="P-loop_NTPase"/>
</dbReference>
<evidence type="ECO:0000256" key="8">
    <source>
        <dbReference type="ARBA" id="ARBA00022917"/>
    </source>
</evidence>
<keyword evidence="5 11" id="KW-0251">Elongation factor</keyword>
<comment type="subcellular location">
    <subcellularLocation>
        <location evidence="11">Cytoplasm</location>
    </subcellularLocation>
</comment>
<dbReference type="InterPro" id="IPR004161">
    <property type="entry name" value="EFTu-like_2"/>
</dbReference>
<evidence type="ECO:0000259" key="12">
    <source>
        <dbReference type="PROSITE" id="PS51722"/>
    </source>
</evidence>
<keyword evidence="9 11" id="KW-0342">GTP-binding</keyword>
<dbReference type="Gene3D" id="2.40.30.10">
    <property type="entry name" value="Translation factors"/>
    <property type="match status" value="2"/>
</dbReference>
<evidence type="ECO:0000313" key="14">
    <source>
        <dbReference type="Proteomes" id="UP000320078"/>
    </source>
</evidence>
<dbReference type="GO" id="GO:0003746">
    <property type="term" value="F:translation elongation factor activity"/>
    <property type="evidence" value="ECO:0007669"/>
    <property type="project" value="UniProtKB-UniRule"/>
</dbReference>
<dbReference type="InterPro" id="IPR050055">
    <property type="entry name" value="EF-Tu_GTPase"/>
</dbReference>
<keyword evidence="14" id="KW-1185">Reference proteome</keyword>
<proteinExistence type="inferred from homology"/>
<dbReference type="PANTHER" id="PTHR43721:SF22">
    <property type="entry name" value="ELONGATION FACTOR TU, MITOCHONDRIAL"/>
    <property type="match status" value="1"/>
</dbReference>
<dbReference type="Pfam" id="PF03143">
    <property type="entry name" value="GTP_EFTU_D3"/>
    <property type="match status" value="1"/>
</dbReference>
<name>A0A559KJJ6_9MOLU</name>
<keyword evidence="2 11" id="KW-0963">Cytoplasm</keyword>
<dbReference type="NCBIfam" id="NF000766">
    <property type="entry name" value="PRK00049.1"/>
    <property type="match status" value="1"/>
</dbReference>
<dbReference type="InterPro" id="IPR009001">
    <property type="entry name" value="Transl_elong_EF1A/Init_IF2_C"/>
</dbReference>
<keyword evidence="7 11" id="KW-0460">Magnesium</keyword>
<dbReference type="CDD" id="cd03707">
    <property type="entry name" value="EFTU_III"/>
    <property type="match status" value="1"/>
</dbReference>
<keyword evidence="4 11" id="KW-0547">Nucleotide-binding</keyword>
<dbReference type="NCBIfam" id="TIGR00485">
    <property type="entry name" value="EF-Tu"/>
    <property type="match status" value="1"/>
</dbReference>